<dbReference type="Pfam" id="PF08501">
    <property type="entry name" value="Shikimate_dh_N"/>
    <property type="match status" value="1"/>
</dbReference>
<dbReference type="Gene3D" id="3.40.50.10860">
    <property type="entry name" value="Leucine Dehydrogenase, chain A, domain 1"/>
    <property type="match status" value="1"/>
</dbReference>
<dbReference type="InterPro" id="IPR006151">
    <property type="entry name" value="Shikm_DH/Glu-tRNA_Rdtase"/>
</dbReference>
<dbReference type="GO" id="GO:0004764">
    <property type="term" value="F:shikimate 3-dehydrogenase (NADP+) activity"/>
    <property type="evidence" value="ECO:0007669"/>
    <property type="project" value="InterPro"/>
</dbReference>
<comment type="caution">
    <text evidence="5">The sequence shown here is derived from an EMBL/GenBank/DDBJ whole genome shotgun (WGS) entry which is preliminary data.</text>
</comment>
<accession>A0AAD8N3D1</accession>
<sequence length="290" mass="31367">MPACHQLRSSNTSDCRNHSCFSTSDCRNHTSGGCLQDKSQQLPVDLFSWFTQSKGPIYIDDLENMLDDFMLSLNTELDDGSIEEVLSLSSSQHVIALLGSCTIPHKESALKCCDEVDPVAESIGAVNCIIRRNSEKLFGCNTDYVGVISAIEDGLRGSVHINSATGSPLAGKLFVVIGVGGAGKALAYRAKEKGARVVIANRIYECAKELADTIGGHALSISELNNFRPESHMILANTTSIGMQPNIDETPISKMAQLLDGITELLHHQKLPMPLVRVADLTRVRLLSIS</sequence>
<dbReference type="PANTHER" id="PTHR21089:SF1">
    <property type="entry name" value="BIFUNCTIONAL 3-DEHYDROQUINATE DEHYDRATASE_SHIKIMATE DEHYDROGENASE, CHLOROPLASTIC"/>
    <property type="match status" value="1"/>
</dbReference>
<dbReference type="SUPFAM" id="SSF51735">
    <property type="entry name" value="NAD(P)-binding Rossmann-fold domains"/>
    <property type="match status" value="1"/>
</dbReference>
<evidence type="ECO:0000256" key="2">
    <source>
        <dbReference type="ARBA" id="ARBA00022552"/>
    </source>
</evidence>
<dbReference type="AlphaFoldDB" id="A0AAD8N3D1"/>
<keyword evidence="6" id="KW-1185">Reference proteome</keyword>
<dbReference type="EMBL" id="JAUIZM010000003">
    <property type="protein sequence ID" value="KAK1394441.1"/>
    <property type="molecule type" value="Genomic_DNA"/>
</dbReference>
<dbReference type="PANTHER" id="PTHR21089">
    <property type="entry name" value="SHIKIMATE DEHYDROGENASE"/>
    <property type="match status" value="1"/>
</dbReference>
<dbReference type="GO" id="GO:0019632">
    <property type="term" value="P:shikimate metabolic process"/>
    <property type="evidence" value="ECO:0007669"/>
    <property type="project" value="TreeGrafter"/>
</dbReference>
<reference evidence="5" key="2">
    <citation type="submission" date="2023-05" db="EMBL/GenBank/DDBJ databases">
        <authorList>
            <person name="Schelkunov M.I."/>
        </authorList>
    </citation>
    <scope>NUCLEOTIDE SEQUENCE</scope>
    <source>
        <strain evidence="5">Hsosn_3</strain>
        <tissue evidence="5">Leaf</tissue>
    </source>
</reference>
<dbReference type="Gene3D" id="3.40.50.720">
    <property type="entry name" value="NAD(P)-binding Rossmann-like Domain"/>
    <property type="match status" value="1"/>
</dbReference>
<dbReference type="GO" id="GO:0009423">
    <property type="term" value="P:chorismate biosynthetic process"/>
    <property type="evidence" value="ECO:0007669"/>
    <property type="project" value="TreeGrafter"/>
</dbReference>
<evidence type="ECO:0000256" key="1">
    <source>
        <dbReference type="ARBA" id="ARBA00006524"/>
    </source>
</evidence>
<dbReference type="Proteomes" id="UP001237642">
    <property type="component" value="Unassembled WGS sequence"/>
</dbReference>
<dbReference type="Pfam" id="PF10273">
    <property type="entry name" value="WGG"/>
    <property type="match status" value="1"/>
</dbReference>
<dbReference type="InterPro" id="IPR046346">
    <property type="entry name" value="Aminoacid_DH-like_N_sf"/>
</dbReference>
<name>A0AAD8N3D1_9APIA</name>
<evidence type="ECO:0000259" key="4">
    <source>
        <dbReference type="Pfam" id="PF08501"/>
    </source>
</evidence>
<dbReference type="InterPro" id="IPR036291">
    <property type="entry name" value="NAD(P)-bd_dom_sf"/>
</dbReference>
<protein>
    <submittedName>
        <fullName evidence="5">Uncharacterized protein</fullName>
    </submittedName>
</protein>
<dbReference type="GO" id="GO:0006364">
    <property type="term" value="P:rRNA processing"/>
    <property type="evidence" value="ECO:0007669"/>
    <property type="project" value="UniProtKB-KW"/>
</dbReference>
<reference evidence="5" key="1">
    <citation type="submission" date="2023-02" db="EMBL/GenBank/DDBJ databases">
        <title>Genome of toxic invasive species Heracleum sosnowskyi carries increased number of genes despite the absence of recent whole-genome duplications.</title>
        <authorList>
            <person name="Schelkunov M."/>
            <person name="Shtratnikova V."/>
            <person name="Makarenko M."/>
            <person name="Klepikova A."/>
            <person name="Omelchenko D."/>
            <person name="Novikova G."/>
            <person name="Obukhova E."/>
            <person name="Bogdanov V."/>
            <person name="Penin A."/>
            <person name="Logacheva M."/>
        </authorList>
    </citation>
    <scope>NUCLEOTIDE SEQUENCE</scope>
    <source>
        <strain evidence="5">Hsosn_3</strain>
        <tissue evidence="5">Leaf</tissue>
    </source>
</reference>
<gene>
    <name evidence="5" type="ORF">POM88_013497</name>
</gene>
<dbReference type="InterPro" id="IPR019398">
    <property type="entry name" value="Pre-rRNA_process_TSR2"/>
</dbReference>
<dbReference type="InterPro" id="IPR013708">
    <property type="entry name" value="Shikimate_DH-bd_N"/>
</dbReference>
<evidence type="ECO:0000259" key="3">
    <source>
        <dbReference type="Pfam" id="PF01488"/>
    </source>
</evidence>
<proteinExistence type="inferred from homology"/>
<feature type="domain" description="Shikimate dehydrogenase substrate binding N-terminal" evidence="4">
    <location>
        <begin position="100"/>
        <end position="129"/>
    </location>
</feature>
<evidence type="ECO:0000313" key="5">
    <source>
        <dbReference type="EMBL" id="KAK1394441.1"/>
    </source>
</evidence>
<keyword evidence="2" id="KW-0698">rRNA processing</keyword>
<dbReference type="Pfam" id="PF01488">
    <property type="entry name" value="Shikimate_DH"/>
    <property type="match status" value="1"/>
</dbReference>
<dbReference type="SUPFAM" id="SSF53223">
    <property type="entry name" value="Aminoacid dehydrogenase-like, N-terminal domain"/>
    <property type="match status" value="1"/>
</dbReference>
<dbReference type="InterPro" id="IPR022893">
    <property type="entry name" value="Shikimate_DH_fam"/>
</dbReference>
<organism evidence="5 6">
    <name type="scientific">Heracleum sosnowskyi</name>
    <dbReference type="NCBI Taxonomy" id="360622"/>
    <lineage>
        <taxon>Eukaryota</taxon>
        <taxon>Viridiplantae</taxon>
        <taxon>Streptophyta</taxon>
        <taxon>Embryophyta</taxon>
        <taxon>Tracheophyta</taxon>
        <taxon>Spermatophyta</taxon>
        <taxon>Magnoliopsida</taxon>
        <taxon>eudicotyledons</taxon>
        <taxon>Gunneridae</taxon>
        <taxon>Pentapetalae</taxon>
        <taxon>asterids</taxon>
        <taxon>campanulids</taxon>
        <taxon>Apiales</taxon>
        <taxon>Apiaceae</taxon>
        <taxon>Apioideae</taxon>
        <taxon>apioid superclade</taxon>
        <taxon>Tordylieae</taxon>
        <taxon>Tordyliinae</taxon>
        <taxon>Heracleum</taxon>
    </lineage>
</organism>
<feature type="domain" description="Quinate/shikimate 5-dehydrogenase/glutamyl-tRNA reductase" evidence="3">
    <location>
        <begin position="169"/>
        <end position="240"/>
    </location>
</feature>
<evidence type="ECO:0000313" key="6">
    <source>
        <dbReference type="Proteomes" id="UP001237642"/>
    </source>
</evidence>
<comment type="similarity">
    <text evidence="1">Belongs to the TSR2 family.</text>
</comment>